<dbReference type="Pfam" id="PF04613">
    <property type="entry name" value="LpxD"/>
    <property type="match status" value="1"/>
</dbReference>
<evidence type="ECO:0000313" key="10">
    <source>
        <dbReference type="EMBL" id="AEI35114.1"/>
    </source>
</evidence>
<keyword evidence="4 7" id="KW-0677">Repeat</keyword>
<dbReference type="Pfam" id="PF00132">
    <property type="entry name" value="Hexapep"/>
    <property type="match status" value="1"/>
</dbReference>
<comment type="function">
    <text evidence="7">Catalyzes the N-acylation of UDP-3-O-acylglucosamine using 3-hydroxyacyl-ACP as the acyl donor. Is involved in the biosynthesis of lipid A, a phosphorylated glycolipid that anchors the lipopolysaccharide to the outer membrane of the cell.</text>
</comment>
<protein>
    <recommendedName>
        <fullName evidence="7">UDP-3-O-acylglucosamine N-acyltransferase</fullName>
        <ecNumber evidence="7">2.3.1.191</ecNumber>
    </recommendedName>
</protein>
<evidence type="ECO:0000256" key="4">
    <source>
        <dbReference type="ARBA" id="ARBA00022737"/>
    </source>
</evidence>
<evidence type="ECO:0000256" key="5">
    <source>
        <dbReference type="ARBA" id="ARBA00023098"/>
    </source>
</evidence>
<comment type="pathway">
    <text evidence="7">Bacterial outer membrane biogenesis; LPS lipid A biosynthesis.</text>
</comment>
<keyword evidence="6 7" id="KW-0012">Acyltransferase</keyword>
<dbReference type="Gene3D" id="2.160.10.10">
    <property type="entry name" value="Hexapeptide repeat proteins"/>
    <property type="match status" value="1"/>
</dbReference>
<reference evidence="10" key="1">
    <citation type="submission" date="2011-05" db="EMBL/GenBank/DDBJ databases">
        <authorList>
            <person name="Kuske C.R."/>
            <person name="Challacombe J.F."/>
            <person name="Siddaramappa S."/>
            <person name="Petersen J.M."/>
            <person name="Bruce D.C."/>
        </authorList>
    </citation>
    <scope>NUCLEOTIDE SEQUENCE</scope>
    <source>
        <strain evidence="10">TX077308</strain>
    </source>
</reference>
<dbReference type="InterPro" id="IPR020573">
    <property type="entry name" value="UDP_GlcNAc_AcTrfase_non-rep"/>
</dbReference>
<evidence type="ECO:0000259" key="8">
    <source>
        <dbReference type="Pfam" id="PF04613"/>
    </source>
</evidence>
<name>A0ABN3ZK59_FRAST</name>
<accession>A0ABN3ZK59</accession>
<dbReference type="PANTHER" id="PTHR43378:SF2">
    <property type="entry name" value="UDP-3-O-ACYLGLUCOSAMINE N-ACYLTRANSFERASE 1, MITOCHONDRIAL-RELATED"/>
    <property type="match status" value="1"/>
</dbReference>
<feature type="active site" description="Proton acceptor" evidence="7">
    <location>
        <position position="247"/>
    </location>
</feature>
<evidence type="ECO:0000313" key="11">
    <source>
        <dbReference type="Proteomes" id="UP000000490"/>
    </source>
</evidence>
<sequence>MLQHTLKQISDILKARIINNPSTEVIISGLNYAESAKENDLTLIDQHEHIKLWENSKAAAAIVSDKISTELAKINDKPILVVNNADLAMAKVLELFSVPYPEQNGIHEKAVIDPSAKIGKNVSIGPGAYIGKNVKIGDNTIIYANVCIYNDTKIGTNCIIWPSVTIRDRTVIGHFCRLYSNCSIGTDGFGYRPSEDGRSIVRIPHIGNVVIGSFVDIGSNTCIDNAKYGSTIIGDYTKIDNLVQIGHNVIIGKGCMICGQAGISGSVTVGDGVVIAGNAGIKDHTKIGSGARIGGKAGVMWDVPAGESHMGYPAYKDTELAKQWIAIRKLPETMKKLKALAKSLKIDL</sequence>
<dbReference type="Gene3D" id="3.40.1390.10">
    <property type="entry name" value="MurE/MurF, N-terminal domain"/>
    <property type="match status" value="1"/>
</dbReference>
<feature type="domain" description="Mannose-1-phosphate guanyltransferase C-terminal" evidence="9">
    <location>
        <begin position="107"/>
        <end position="186"/>
    </location>
</feature>
<keyword evidence="11" id="KW-1185">Reference proteome</keyword>
<dbReference type="InterPro" id="IPR007691">
    <property type="entry name" value="LpxD"/>
</dbReference>
<evidence type="ECO:0000256" key="3">
    <source>
        <dbReference type="ARBA" id="ARBA00022679"/>
    </source>
</evidence>
<keyword evidence="2 7" id="KW-0441">Lipid A biosynthesis</keyword>
<dbReference type="InterPro" id="IPR018357">
    <property type="entry name" value="Hexapep_transf_CS"/>
</dbReference>
<dbReference type="Pfam" id="PF25087">
    <property type="entry name" value="GMPPB_C"/>
    <property type="match status" value="1"/>
</dbReference>
<dbReference type="HAMAP" id="MF_00523">
    <property type="entry name" value="LpxD"/>
    <property type="match status" value="1"/>
</dbReference>
<evidence type="ECO:0000256" key="2">
    <source>
        <dbReference type="ARBA" id="ARBA00022556"/>
    </source>
</evidence>
<dbReference type="PROSITE" id="PS00101">
    <property type="entry name" value="HEXAPEP_TRANSFERASES"/>
    <property type="match status" value="1"/>
</dbReference>
<gene>
    <name evidence="7" type="primary">lpxD</name>
    <name evidence="10" type="ordered locus">F7308_0186</name>
</gene>
<keyword evidence="5 7" id="KW-0443">Lipid metabolism</keyword>
<dbReference type="NCBIfam" id="TIGR01853">
    <property type="entry name" value="lipid_A_lpxD"/>
    <property type="match status" value="1"/>
</dbReference>
<dbReference type="InterPro" id="IPR001451">
    <property type="entry name" value="Hexapep"/>
</dbReference>
<evidence type="ECO:0000256" key="1">
    <source>
        <dbReference type="ARBA" id="ARBA00022516"/>
    </source>
</evidence>
<comment type="catalytic activity">
    <reaction evidence="7">
        <text>a UDP-3-O-[(3R)-3-hydroxyacyl]-alpha-D-glucosamine + a (3R)-hydroxyacyl-[ACP] = a UDP-2-N,3-O-bis[(3R)-3-hydroxyacyl]-alpha-D-glucosamine + holo-[ACP] + H(+)</text>
        <dbReference type="Rhea" id="RHEA:53836"/>
        <dbReference type="Rhea" id="RHEA-COMP:9685"/>
        <dbReference type="Rhea" id="RHEA-COMP:9945"/>
        <dbReference type="ChEBI" id="CHEBI:15378"/>
        <dbReference type="ChEBI" id="CHEBI:64479"/>
        <dbReference type="ChEBI" id="CHEBI:78827"/>
        <dbReference type="ChEBI" id="CHEBI:137740"/>
        <dbReference type="ChEBI" id="CHEBI:137748"/>
        <dbReference type="EC" id="2.3.1.191"/>
    </reaction>
</comment>
<dbReference type="CDD" id="cd03352">
    <property type="entry name" value="LbH_LpxD"/>
    <property type="match status" value="1"/>
</dbReference>
<dbReference type="InterPro" id="IPR011004">
    <property type="entry name" value="Trimer_LpxA-like_sf"/>
</dbReference>
<evidence type="ECO:0000259" key="9">
    <source>
        <dbReference type="Pfam" id="PF25087"/>
    </source>
</evidence>
<dbReference type="NCBIfam" id="NF002060">
    <property type="entry name" value="PRK00892.1"/>
    <property type="match status" value="1"/>
</dbReference>
<feature type="domain" description="UDP-3-O-[3-hydroxymyristoyl] glucosamine N-acyltransferase non-repeat region" evidence="8">
    <location>
        <begin position="25"/>
        <end position="95"/>
    </location>
</feature>
<organism evidence="10 11">
    <name type="scientific">Francisella salina</name>
    <dbReference type="NCBI Taxonomy" id="573569"/>
    <lineage>
        <taxon>Bacteria</taxon>
        <taxon>Pseudomonadati</taxon>
        <taxon>Pseudomonadota</taxon>
        <taxon>Gammaproteobacteria</taxon>
        <taxon>Thiotrichales</taxon>
        <taxon>Francisellaceae</taxon>
        <taxon>Francisella</taxon>
    </lineage>
</organism>
<dbReference type="Proteomes" id="UP000000490">
    <property type="component" value="Chromosome"/>
</dbReference>
<dbReference type="InterPro" id="IPR056729">
    <property type="entry name" value="GMPPB_C"/>
</dbReference>
<dbReference type="EMBL" id="CP002872">
    <property type="protein sequence ID" value="AEI35114.1"/>
    <property type="molecule type" value="Genomic_DNA"/>
</dbReference>
<dbReference type="EC" id="2.3.1.191" evidence="7"/>
<evidence type="ECO:0000256" key="7">
    <source>
        <dbReference type="HAMAP-Rule" id="MF_00523"/>
    </source>
</evidence>
<dbReference type="SUPFAM" id="SSF51161">
    <property type="entry name" value="Trimeric LpxA-like enzymes"/>
    <property type="match status" value="1"/>
</dbReference>
<dbReference type="PANTHER" id="PTHR43378">
    <property type="entry name" value="UDP-3-O-ACYLGLUCOSAMINE N-ACYLTRANSFERASE"/>
    <property type="match status" value="1"/>
</dbReference>
<comment type="similarity">
    <text evidence="7">Belongs to the transferase hexapeptide repeat family. LpxD subfamily.</text>
</comment>
<keyword evidence="3 7" id="KW-0808">Transferase</keyword>
<proteinExistence type="inferred from homology"/>
<keyword evidence="1 7" id="KW-0444">Lipid biosynthesis</keyword>
<evidence type="ECO:0000256" key="6">
    <source>
        <dbReference type="ARBA" id="ARBA00023315"/>
    </source>
</evidence>
<comment type="subunit">
    <text evidence="7">Homotrimer.</text>
</comment>